<comment type="similarity">
    <text evidence="4">Belongs to the CobB/CobQ family. CobQ subfamily.</text>
</comment>
<dbReference type="InterPro" id="IPR002586">
    <property type="entry name" value="CobQ/CobB/MinD/ParA_Nub-bd_dom"/>
</dbReference>
<accession>A0A1H0GGZ6</accession>
<dbReference type="PROSITE" id="PS51274">
    <property type="entry name" value="GATASE_COBBQ"/>
    <property type="match status" value="1"/>
</dbReference>
<dbReference type="CDD" id="cd00609">
    <property type="entry name" value="AAT_like"/>
    <property type="match status" value="1"/>
</dbReference>
<protein>
    <recommendedName>
        <fullName evidence="4">Cobyric acid synthase</fullName>
    </recommendedName>
</protein>
<dbReference type="InterPro" id="IPR015424">
    <property type="entry name" value="PyrdxlP-dep_Trfase"/>
</dbReference>
<sequence>MSIVHGGNVWRIARELKCKPEEIFDFSASLNPIGPPNWIEEIGKTFLSKATHYPDIEYWELREKAAFYYGVKISQIWPLNGSSALFPLLPFLKKVKQIITFPPCFGEYISIFCEKKRKIKVHLESENNFLYPFDDLEKCLEYPSLVILAHPNNPTNSLLDFGVIKNLANKYPESIFVLDLAFWDFLDPQFQFKLNILPNIVYVFSLTKILGLPGVRIGFVVSSSQIIESAQKMLPPWSVGTCGVEISKAYFSDDFFVDHTRQRVKQLRQELISFFQEMGAKVYPSCSNFILIQHDKAKQLAKFCFEHRVILRECDSFEGLGDNFLRIAVRPFYEQEHLFQVVREFFGQKQVVRGRRKNKKNKSPKVLMVQGTASNVGKSFLVAALGRILARKGVKVAPFKAQNMALNSFVTKDGLEIGRAQALQAQACFLEPDIRMNPILLKPSSEIGAQVIVRGQPVSNMSVEEYIAYKPKAFEVVKECFRELSLEYDVILVEGAGSPVEINLKTHDIVNMNFALWAKAKVLLVGDINLGGIFASFWGTFSLLTKEEQNLILGFIINKFRGRKRLLNSGLDFIYQLTGKPVLGIIPYVSFNLPEEDSVSFKQKTKFFSQAKDRVKIGIIDLPHISNFTDFDALKMEIDVDCCIIRSKEDLLDNFDVVIIPGTKNVFFDLKFLHSSGIATWLLENKDKLEIVGICGGYQMLGSVIQDDSGWEGKGEISGLGLLPVKTEFKSKKSLFQTKGKIFFQEKTFDVSGYEIHHGETKPLSDLLVFGYNEKKKSLGYKTKNEKIWGTYLHGIFDNDDFRHAWLNNLRSRKGLSILEQRPTYTISQEIDKLADLVEENIELDLLDKIIG</sequence>
<dbReference type="Pfam" id="PF01656">
    <property type="entry name" value="CbiA"/>
    <property type="match status" value="1"/>
</dbReference>
<dbReference type="PANTHER" id="PTHR21343">
    <property type="entry name" value="DETHIOBIOTIN SYNTHETASE"/>
    <property type="match status" value="1"/>
</dbReference>
<feature type="active site" description="Nucleophile" evidence="4">
    <location>
        <position position="695"/>
    </location>
</feature>
<reference evidence="8 9" key="1">
    <citation type="submission" date="2016-10" db="EMBL/GenBank/DDBJ databases">
        <authorList>
            <person name="de Groot N.N."/>
        </authorList>
    </citation>
    <scope>NUCLEOTIDE SEQUENCE [LARGE SCALE GENOMIC DNA]</scope>
    <source>
        <strain evidence="8 9">DSM 15269</strain>
    </source>
</reference>
<evidence type="ECO:0000256" key="2">
    <source>
        <dbReference type="ARBA" id="ARBA00022573"/>
    </source>
</evidence>
<keyword evidence="9" id="KW-1185">Reference proteome</keyword>
<dbReference type="Proteomes" id="UP000199602">
    <property type="component" value="Unassembled WGS sequence"/>
</dbReference>
<dbReference type="Gene3D" id="3.40.50.880">
    <property type="match status" value="1"/>
</dbReference>
<comment type="pathway">
    <text evidence="1 4">Cofactor biosynthesis; adenosylcobalamin biosynthesis.</text>
</comment>
<dbReference type="InterPro" id="IPR004459">
    <property type="entry name" value="CobQ_synth"/>
</dbReference>
<dbReference type="GO" id="GO:0009236">
    <property type="term" value="P:cobalamin biosynthetic process"/>
    <property type="evidence" value="ECO:0007669"/>
    <property type="project" value="UniProtKB-UniRule"/>
</dbReference>
<feature type="domain" description="CobB/CobQ-like glutamine amidotransferase" evidence="7">
    <location>
        <begin position="616"/>
        <end position="802"/>
    </location>
</feature>
<feature type="domain" description="Aminotransferase class I/classII large" evidence="5">
    <location>
        <begin position="35"/>
        <end position="336"/>
    </location>
</feature>
<dbReference type="Pfam" id="PF07685">
    <property type="entry name" value="GATase_3"/>
    <property type="match status" value="1"/>
</dbReference>
<evidence type="ECO:0000256" key="1">
    <source>
        <dbReference type="ARBA" id="ARBA00004953"/>
    </source>
</evidence>
<dbReference type="STRING" id="206665.SAMN04488516_11820"/>
<dbReference type="AlphaFoldDB" id="A0A1H0GGZ6"/>
<dbReference type="CDD" id="cd05389">
    <property type="entry name" value="CobQ_N"/>
    <property type="match status" value="1"/>
</dbReference>
<comment type="function">
    <text evidence="4">Catalyzes amidations at positions B, D, E, and G on adenosylcobyrinic A,C-diamide. NH(2) groups are provided by glutamine, and one molecule of ATP is hydrogenolyzed for each amidation.</text>
</comment>
<dbReference type="GO" id="GO:0015420">
    <property type="term" value="F:ABC-type vitamin B12 transporter activity"/>
    <property type="evidence" value="ECO:0007669"/>
    <property type="project" value="UniProtKB-UniRule"/>
</dbReference>
<dbReference type="Gene3D" id="3.40.50.300">
    <property type="entry name" value="P-loop containing nucleotide triphosphate hydrolases"/>
    <property type="match status" value="1"/>
</dbReference>
<dbReference type="InterPro" id="IPR047045">
    <property type="entry name" value="CobQ_N"/>
</dbReference>
<dbReference type="SUPFAM" id="SSF52317">
    <property type="entry name" value="Class I glutamine amidotransferase-like"/>
    <property type="match status" value="1"/>
</dbReference>
<dbReference type="OrthoDB" id="9808302at2"/>
<dbReference type="RefSeq" id="WP_092066642.1">
    <property type="nucleotide sequence ID" value="NZ_FNIN01000018.1"/>
</dbReference>
<evidence type="ECO:0000256" key="4">
    <source>
        <dbReference type="HAMAP-Rule" id="MF_00028"/>
    </source>
</evidence>
<dbReference type="CDD" id="cd01750">
    <property type="entry name" value="GATase1_CobQ"/>
    <property type="match status" value="1"/>
</dbReference>
<dbReference type="InterPro" id="IPR027417">
    <property type="entry name" value="P-loop_NTPase"/>
</dbReference>
<dbReference type="EMBL" id="FNIN01000018">
    <property type="protein sequence ID" value="SDO06009.1"/>
    <property type="molecule type" value="Genomic_DNA"/>
</dbReference>
<evidence type="ECO:0000313" key="9">
    <source>
        <dbReference type="Proteomes" id="UP000199602"/>
    </source>
</evidence>
<dbReference type="Pfam" id="PF00155">
    <property type="entry name" value="Aminotran_1_2"/>
    <property type="match status" value="1"/>
</dbReference>
<evidence type="ECO:0000256" key="3">
    <source>
        <dbReference type="ARBA" id="ARBA00022962"/>
    </source>
</evidence>
<dbReference type="InterPro" id="IPR004839">
    <property type="entry name" value="Aminotransferase_I/II_large"/>
</dbReference>
<evidence type="ECO:0000313" key="8">
    <source>
        <dbReference type="EMBL" id="SDO06009.1"/>
    </source>
</evidence>
<organism evidence="8 9">
    <name type="scientific">Desulfonauticus submarinus</name>
    <dbReference type="NCBI Taxonomy" id="206665"/>
    <lineage>
        <taxon>Bacteria</taxon>
        <taxon>Pseudomonadati</taxon>
        <taxon>Thermodesulfobacteriota</taxon>
        <taxon>Desulfovibrionia</taxon>
        <taxon>Desulfovibrionales</taxon>
        <taxon>Desulfonauticaceae</taxon>
        <taxon>Desulfonauticus</taxon>
    </lineage>
</organism>
<evidence type="ECO:0000259" key="6">
    <source>
        <dbReference type="Pfam" id="PF01656"/>
    </source>
</evidence>
<keyword evidence="2 4" id="KW-0169">Cobalamin biosynthesis</keyword>
<dbReference type="GO" id="GO:0030170">
    <property type="term" value="F:pyridoxal phosphate binding"/>
    <property type="evidence" value="ECO:0007669"/>
    <property type="project" value="InterPro"/>
</dbReference>
<dbReference type="NCBIfam" id="NF001989">
    <property type="entry name" value="PRK00784.1"/>
    <property type="match status" value="1"/>
</dbReference>
<dbReference type="HAMAP" id="MF_00028">
    <property type="entry name" value="CobQ"/>
    <property type="match status" value="1"/>
</dbReference>
<dbReference type="UniPathway" id="UPA00148"/>
<dbReference type="InterPro" id="IPR033949">
    <property type="entry name" value="CobQ_GATase1"/>
</dbReference>
<feature type="domain" description="CobQ/CobB/MinD/ParA nucleotide binding" evidence="6">
    <location>
        <begin position="367"/>
        <end position="589"/>
    </location>
</feature>
<dbReference type="InterPro" id="IPR029062">
    <property type="entry name" value="Class_I_gatase-like"/>
</dbReference>
<keyword evidence="3 4" id="KW-0315">Glutamine amidotransferase</keyword>
<gene>
    <name evidence="4" type="primary">cobQ</name>
    <name evidence="8" type="ORF">SAMN04488516_11820</name>
</gene>
<feature type="active site" evidence="4">
    <location>
        <position position="794"/>
    </location>
</feature>
<dbReference type="InterPro" id="IPR011698">
    <property type="entry name" value="GATase_3"/>
</dbReference>
<dbReference type="GO" id="GO:0003824">
    <property type="term" value="F:catalytic activity"/>
    <property type="evidence" value="ECO:0007669"/>
    <property type="project" value="InterPro"/>
</dbReference>
<dbReference type="NCBIfam" id="TIGR00313">
    <property type="entry name" value="cobQ"/>
    <property type="match status" value="1"/>
</dbReference>
<evidence type="ECO:0000259" key="5">
    <source>
        <dbReference type="Pfam" id="PF00155"/>
    </source>
</evidence>
<dbReference type="PANTHER" id="PTHR21343:SF1">
    <property type="entry name" value="COBYRIC ACID SYNTHASE"/>
    <property type="match status" value="1"/>
</dbReference>
<dbReference type="InterPro" id="IPR015422">
    <property type="entry name" value="PyrdxlP-dep_Trfase_small"/>
</dbReference>
<name>A0A1H0GGZ6_9BACT</name>
<proteinExistence type="inferred from homology"/>
<dbReference type="SUPFAM" id="SSF53383">
    <property type="entry name" value="PLP-dependent transferases"/>
    <property type="match status" value="1"/>
</dbReference>
<dbReference type="Gene3D" id="3.40.640.10">
    <property type="entry name" value="Type I PLP-dependent aspartate aminotransferase-like (Major domain)"/>
    <property type="match status" value="1"/>
</dbReference>
<evidence type="ECO:0000259" key="7">
    <source>
        <dbReference type="Pfam" id="PF07685"/>
    </source>
</evidence>
<dbReference type="Gene3D" id="3.90.1150.10">
    <property type="entry name" value="Aspartate Aminotransferase, domain 1"/>
    <property type="match status" value="1"/>
</dbReference>
<dbReference type="InterPro" id="IPR015421">
    <property type="entry name" value="PyrdxlP-dep_Trfase_major"/>
</dbReference>
<dbReference type="SUPFAM" id="SSF52540">
    <property type="entry name" value="P-loop containing nucleoside triphosphate hydrolases"/>
    <property type="match status" value="1"/>
</dbReference>